<evidence type="ECO:0000313" key="2">
    <source>
        <dbReference type="EMBL" id="KAF3526816.1"/>
    </source>
</evidence>
<proteinExistence type="predicted"/>
<accession>A0A8S9Q802</accession>
<protein>
    <submittedName>
        <fullName evidence="2">Uncharacterized protein</fullName>
    </submittedName>
</protein>
<dbReference type="Proteomes" id="UP000712600">
    <property type="component" value="Unassembled WGS sequence"/>
</dbReference>
<evidence type="ECO:0000313" key="3">
    <source>
        <dbReference type="Proteomes" id="UP000712600"/>
    </source>
</evidence>
<evidence type="ECO:0000256" key="1">
    <source>
        <dbReference type="SAM" id="MobiDB-lite"/>
    </source>
</evidence>
<reference evidence="2" key="1">
    <citation type="submission" date="2019-12" db="EMBL/GenBank/DDBJ databases">
        <title>Genome sequencing and annotation of Brassica cretica.</title>
        <authorList>
            <person name="Studholme D.J."/>
            <person name="Sarris P."/>
        </authorList>
    </citation>
    <scope>NUCLEOTIDE SEQUENCE</scope>
    <source>
        <strain evidence="2">PFS-109/04</strain>
        <tissue evidence="2">Leaf</tissue>
    </source>
</reference>
<feature type="compositionally biased region" description="Basic and acidic residues" evidence="1">
    <location>
        <begin position="96"/>
        <end position="108"/>
    </location>
</feature>
<feature type="compositionally biased region" description="Polar residues" evidence="1">
    <location>
        <begin position="111"/>
        <end position="123"/>
    </location>
</feature>
<comment type="caution">
    <text evidence="2">The sequence shown here is derived from an EMBL/GenBank/DDBJ whole genome shotgun (WGS) entry which is preliminary data.</text>
</comment>
<organism evidence="2 3">
    <name type="scientific">Brassica cretica</name>
    <name type="common">Mustard</name>
    <dbReference type="NCBI Taxonomy" id="69181"/>
    <lineage>
        <taxon>Eukaryota</taxon>
        <taxon>Viridiplantae</taxon>
        <taxon>Streptophyta</taxon>
        <taxon>Embryophyta</taxon>
        <taxon>Tracheophyta</taxon>
        <taxon>Spermatophyta</taxon>
        <taxon>Magnoliopsida</taxon>
        <taxon>eudicotyledons</taxon>
        <taxon>Gunneridae</taxon>
        <taxon>Pentapetalae</taxon>
        <taxon>rosids</taxon>
        <taxon>malvids</taxon>
        <taxon>Brassicales</taxon>
        <taxon>Brassicaceae</taxon>
        <taxon>Brassiceae</taxon>
        <taxon>Brassica</taxon>
    </lineage>
</organism>
<dbReference type="AlphaFoldDB" id="A0A8S9Q802"/>
<feature type="region of interest" description="Disordered" evidence="1">
    <location>
        <begin position="65"/>
        <end position="129"/>
    </location>
</feature>
<gene>
    <name evidence="2" type="ORF">F2Q69_00049954</name>
</gene>
<sequence>MERRHHSNSPRSLVFLTFGCSKTLLERPPRATARSRSGPERYYHSDTKKSLVFVAFWNAKNDLGATSSERLGQVTREERPGSDVFGATRPSRSRRATRERPLRSDKAKSLAKSNPGATSSERQGQVARE</sequence>
<dbReference type="EMBL" id="QGKX02001347">
    <property type="protein sequence ID" value="KAF3526816.1"/>
    <property type="molecule type" value="Genomic_DNA"/>
</dbReference>
<name>A0A8S9Q802_BRACR</name>